<dbReference type="SUPFAM" id="SSF75632">
    <property type="entry name" value="Cullin homology domain"/>
    <property type="match status" value="1"/>
</dbReference>
<evidence type="ECO:0000259" key="10">
    <source>
        <dbReference type="PROSITE" id="PS50069"/>
    </source>
</evidence>
<evidence type="ECO:0000256" key="9">
    <source>
        <dbReference type="SAM" id="SignalP"/>
    </source>
</evidence>
<dbReference type="GO" id="GO:0005680">
    <property type="term" value="C:anaphase-promoting complex"/>
    <property type="evidence" value="ECO:0007669"/>
    <property type="project" value="TreeGrafter"/>
</dbReference>
<dbReference type="InterPro" id="IPR036390">
    <property type="entry name" value="WH_DNA-bd_sf"/>
</dbReference>
<dbReference type="Pfam" id="PF25773">
    <property type="entry name" value="TPR_ANAPC2"/>
    <property type="match status" value="1"/>
</dbReference>
<dbReference type="SMART" id="SM00182">
    <property type="entry name" value="CULLIN"/>
    <property type="match status" value="1"/>
</dbReference>
<dbReference type="GO" id="GO:0007091">
    <property type="term" value="P:metaphase/anaphase transition of mitotic cell cycle"/>
    <property type="evidence" value="ECO:0007669"/>
    <property type="project" value="TreeGrafter"/>
</dbReference>
<keyword evidence="4" id="KW-0833">Ubl conjugation pathway</keyword>
<dbReference type="Gene3D" id="3.30.230.130">
    <property type="entry name" value="Cullin, Chain C, Domain 2"/>
    <property type="match status" value="1"/>
</dbReference>
<evidence type="ECO:0000256" key="7">
    <source>
        <dbReference type="SAM" id="Coils"/>
    </source>
</evidence>
<dbReference type="PROSITE" id="PS50069">
    <property type="entry name" value="CULLIN_2"/>
    <property type="match status" value="1"/>
</dbReference>
<keyword evidence="3" id="KW-0498">Mitosis</keyword>
<dbReference type="InterPro" id="IPR059120">
    <property type="entry name" value="Cullin-like_AB"/>
</dbReference>
<reference evidence="11 12" key="1">
    <citation type="journal article" date="2018" name="Plant J.">
        <title>Genome sequences of Chlorella sorokiniana UTEX 1602 and Micractinium conductrix SAG 241.80: implications to maltose excretion by a green alga.</title>
        <authorList>
            <person name="Arriola M.B."/>
            <person name="Velmurugan N."/>
            <person name="Zhang Y."/>
            <person name="Plunkett M.H."/>
            <person name="Hondzo H."/>
            <person name="Barney B.M."/>
        </authorList>
    </citation>
    <scope>NUCLEOTIDE SEQUENCE [LARGE SCALE GENOMIC DNA]</scope>
    <source>
        <strain evidence="12">UTEX 1602</strain>
    </source>
</reference>
<dbReference type="GO" id="GO:0051301">
    <property type="term" value="P:cell division"/>
    <property type="evidence" value="ECO:0007669"/>
    <property type="project" value="UniProtKB-KW"/>
</dbReference>
<dbReference type="GO" id="GO:0006511">
    <property type="term" value="P:ubiquitin-dependent protein catabolic process"/>
    <property type="evidence" value="ECO:0007669"/>
    <property type="project" value="InterPro"/>
</dbReference>
<keyword evidence="5" id="KW-0131">Cell cycle</keyword>
<dbReference type="STRING" id="3076.A0A2P6TWJ8"/>
<evidence type="ECO:0000256" key="5">
    <source>
        <dbReference type="ARBA" id="ARBA00023306"/>
    </source>
</evidence>
<evidence type="ECO:0000256" key="2">
    <source>
        <dbReference type="ARBA" id="ARBA00022618"/>
    </source>
</evidence>
<dbReference type="SUPFAM" id="SSF46785">
    <property type="entry name" value="Winged helix' DNA-binding domain"/>
    <property type="match status" value="1"/>
</dbReference>
<dbReference type="InterPro" id="IPR036317">
    <property type="entry name" value="Cullin_homology_sf"/>
</dbReference>
<dbReference type="InterPro" id="IPR036388">
    <property type="entry name" value="WH-like_DNA-bd_sf"/>
</dbReference>
<feature type="domain" description="Cullin family profile" evidence="10">
    <location>
        <begin position="491"/>
        <end position="691"/>
    </location>
</feature>
<dbReference type="Proteomes" id="UP000239899">
    <property type="component" value="Unassembled WGS sequence"/>
</dbReference>
<organism evidence="11 12">
    <name type="scientific">Chlorella sorokiniana</name>
    <name type="common">Freshwater green alga</name>
    <dbReference type="NCBI Taxonomy" id="3076"/>
    <lineage>
        <taxon>Eukaryota</taxon>
        <taxon>Viridiplantae</taxon>
        <taxon>Chlorophyta</taxon>
        <taxon>core chlorophytes</taxon>
        <taxon>Trebouxiophyceae</taxon>
        <taxon>Chlorellales</taxon>
        <taxon>Chlorellaceae</taxon>
        <taxon>Chlorella clade</taxon>
        <taxon>Chlorella</taxon>
    </lineage>
</organism>
<feature type="compositionally biased region" description="Acidic residues" evidence="8">
    <location>
        <begin position="199"/>
        <end position="210"/>
    </location>
</feature>
<proteinExistence type="inferred from homology"/>
<dbReference type="Gene3D" id="1.10.10.10">
    <property type="entry name" value="Winged helix-like DNA-binding domain superfamily/Winged helix DNA-binding domain"/>
    <property type="match status" value="1"/>
</dbReference>
<evidence type="ECO:0000256" key="4">
    <source>
        <dbReference type="ARBA" id="ARBA00022786"/>
    </source>
</evidence>
<dbReference type="InterPro" id="IPR057975">
    <property type="entry name" value="TPR_ANAPC2"/>
</dbReference>
<name>A0A2P6TWJ8_CHLSO</name>
<dbReference type="InterPro" id="IPR016158">
    <property type="entry name" value="Cullin_homology"/>
</dbReference>
<dbReference type="EMBL" id="LHPG02000005">
    <property type="protein sequence ID" value="PRW58436.1"/>
    <property type="molecule type" value="Genomic_DNA"/>
</dbReference>
<dbReference type="Pfam" id="PF08672">
    <property type="entry name" value="ANAPC2"/>
    <property type="match status" value="1"/>
</dbReference>
<feature type="chain" id="PRO_5015111835" description="Anaphase-promoting complex subunit 2" evidence="9">
    <location>
        <begin position="21"/>
        <end position="805"/>
    </location>
</feature>
<gene>
    <name evidence="11" type="ORF">C2E21_3272</name>
</gene>
<keyword evidence="9" id="KW-0732">Signal</keyword>
<dbReference type="GO" id="GO:0031625">
    <property type="term" value="F:ubiquitin protein ligase binding"/>
    <property type="evidence" value="ECO:0007669"/>
    <property type="project" value="InterPro"/>
</dbReference>
<feature type="region of interest" description="Disordered" evidence="8">
    <location>
        <begin position="199"/>
        <end position="219"/>
    </location>
</feature>
<comment type="similarity">
    <text evidence="6">Belongs to the cullin family.</text>
</comment>
<keyword evidence="2" id="KW-0132">Cell division</keyword>
<dbReference type="SMART" id="SM01013">
    <property type="entry name" value="APC2"/>
    <property type="match status" value="1"/>
</dbReference>
<dbReference type="Pfam" id="PF26557">
    <property type="entry name" value="Cullin_AB"/>
    <property type="match status" value="1"/>
</dbReference>
<feature type="signal peptide" evidence="9">
    <location>
        <begin position="1"/>
        <end position="20"/>
    </location>
</feature>
<evidence type="ECO:0000313" key="12">
    <source>
        <dbReference type="Proteomes" id="UP000239899"/>
    </source>
</evidence>
<dbReference type="InterPro" id="IPR044554">
    <property type="entry name" value="ANAPC2"/>
</dbReference>
<protein>
    <recommendedName>
        <fullName evidence="1">Anaphase-promoting complex subunit 2</fullName>
    </recommendedName>
</protein>
<evidence type="ECO:0000256" key="6">
    <source>
        <dbReference type="PROSITE-ProRule" id="PRU00330"/>
    </source>
</evidence>
<dbReference type="PANTHER" id="PTHR45957">
    <property type="entry name" value="ANAPHASE-PROMOTING COMPLEX SUBUNIT 2"/>
    <property type="match status" value="1"/>
</dbReference>
<dbReference type="PANTHER" id="PTHR45957:SF1">
    <property type="entry name" value="ANAPHASE-PROMOTING COMPLEX SUBUNIT 2"/>
    <property type="match status" value="1"/>
</dbReference>
<keyword evidence="7" id="KW-0175">Coiled coil</keyword>
<dbReference type="InterPro" id="IPR014786">
    <property type="entry name" value="ANAPC2_C"/>
</dbReference>
<feature type="coiled-coil region" evidence="7">
    <location>
        <begin position="422"/>
        <end position="449"/>
    </location>
</feature>
<dbReference type="AlphaFoldDB" id="A0A2P6TWJ8"/>
<evidence type="ECO:0000313" key="11">
    <source>
        <dbReference type="EMBL" id="PRW58436.1"/>
    </source>
</evidence>
<evidence type="ECO:0000256" key="1">
    <source>
        <dbReference type="ARBA" id="ARBA00016068"/>
    </source>
</evidence>
<keyword evidence="12" id="KW-1185">Reference proteome</keyword>
<evidence type="ECO:0000256" key="8">
    <source>
        <dbReference type="SAM" id="MobiDB-lite"/>
    </source>
</evidence>
<comment type="caution">
    <text evidence="11">The sequence shown here is derived from an EMBL/GenBank/DDBJ whole genome shotgun (WGS) entry which is preliminary data.</text>
</comment>
<dbReference type="OrthoDB" id="5581181at2759"/>
<sequence>MAAAAAAWLSFADASGAALAAAGGSAATARLPGDLAGAVDGITAHGLAPLVPAQLLSAAVAALRARVARLQAALGPVAAALEAAAAGEGGEDEEDGEQGAAALPEELEDALAEALREACEGVEAATQLLSLLCERVLCSQPTLSAADRAALLAAGPRFRRDAAAALVDAQPGGHSWAALLYRYYWLKLRQLSEAAAAAEGEDEAMAEDGEPGSSSLPHPGWGARLRDVAAYLRALGLEAVSEEAFAAVVCRHLREHLEERTHRAFDERILGPALRYSASTPLAFLRLVLPQGTDGAAALAAWRARLSYYVYEAVGGLRIADMFDIVVDWPDSLPAVEDIRDCLQNTSLHRRFVAAFRKSLTDRLLRPGAATADIIAQYVSTIKALAACDPSGAILGAVSGPIRAYLRGRRDTIRCIVTSLTADEEDAAAQSLLAELDNTEAAAEDYDSDFEGGEADALALKEAERWEPDPVDADPSRASSAAAAGDVISRLVGIYGSKELFINEYRSMLADRLLSKGDYECDRELRTLELLKVRFGEGNLHNAEVMLKDLADSKRINANVKSVPNTATPLRRRRHLVDINALQATIVSHLFWPQLPAEEFNLPSEVSAMLSTYAAKYRSLKAPRKLQWRPWLGTVSLDLAIGDQMLEFNVSPFHASVLMHFQSRPEWPAAELAERMGVAPDALRRKIVFWINQGVLSESRVAGQQLVYRRNEQLQTGPAVAQEQEGMELEGGAADKHAEMAAYEPFIMGMLTNFDALPLDRVHNMLKMFASDPPYDKSLEQLGAYMGRLVADEKLSLEGGTYRKR</sequence>
<dbReference type="Gene3D" id="1.20.1310.10">
    <property type="entry name" value="Cullin Repeats"/>
    <property type="match status" value="1"/>
</dbReference>
<accession>A0A2P6TWJ8</accession>
<dbReference type="GO" id="GO:0070979">
    <property type="term" value="P:protein K11-linked ubiquitination"/>
    <property type="evidence" value="ECO:0007669"/>
    <property type="project" value="TreeGrafter"/>
</dbReference>
<evidence type="ECO:0000256" key="3">
    <source>
        <dbReference type="ARBA" id="ARBA00022776"/>
    </source>
</evidence>